<feature type="domain" description="VWFA" evidence="2">
    <location>
        <begin position="142"/>
        <end position="307"/>
    </location>
</feature>
<reference evidence="3 4" key="1">
    <citation type="submission" date="2011-11" db="EMBL/GenBank/DDBJ databases">
        <title>Whole genome shotgun sequence of Gordonia amarae NBRC 15530.</title>
        <authorList>
            <person name="Takarada H."/>
            <person name="Hosoyama A."/>
            <person name="Tsuchikane K."/>
            <person name="Katsumata H."/>
            <person name="Yamazaki S."/>
            <person name="Fujita N."/>
        </authorList>
    </citation>
    <scope>NUCLEOTIDE SEQUENCE [LARGE SCALE GENOMIC DNA]</scope>
    <source>
        <strain evidence="3 4">NBRC 15530</strain>
    </source>
</reference>
<dbReference type="Gene3D" id="3.40.50.410">
    <property type="entry name" value="von Willebrand factor, type A domain"/>
    <property type="match status" value="1"/>
</dbReference>
<dbReference type="AlphaFoldDB" id="G7GSS9"/>
<evidence type="ECO:0000313" key="3">
    <source>
        <dbReference type="EMBL" id="GAB06654.1"/>
    </source>
</evidence>
<comment type="caution">
    <text evidence="3">The sequence shown here is derived from an EMBL/GenBank/DDBJ whole genome shotgun (WGS) entry which is preliminary data.</text>
</comment>
<dbReference type="Pfam" id="PF13519">
    <property type="entry name" value="VWA_2"/>
    <property type="match status" value="1"/>
</dbReference>
<evidence type="ECO:0000256" key="1">
    <source>
        <dbReference type="SAM" id="MobiDB-lite"/>
    </source>
</evidence>
<sequence>MRPFRRKPKQLDTEPDLLIASSGGGYVLADSRRDRRTAAFGERPGSRGAAGVTDETGDLDSPPPPEVDENARARARLIARTLALASVLGPRKAPRSASGTLVTRRWRGDSDEIDLDRTLEAIAAEPLPTDDDILVRQRVRRRRNIILVVDVSGSARGEQVRTAAATAGAVSGELTRDAVGIVAFWSAAALVSPLGEHIRPDTVVDRLLALPAQGLTNVSFALGVAADELRGTRTADSRVLLLSDCVHNAGPDPRTIAAMLPRLDVLIDVSGEHDLDLGRDLAAVGHGRCLPVTGYRDVAPALHRIFAP</sequence>
<keyword evidence="4" id="KW-1185">Reference proteome</keyword>
<dbReference type="Proteomes" id="UP000006023">
    <property type="component" value="Unassembled WGS sequence"/>
</dbReference>
<feature type="region of interest" description="Disordered" evidence="1">
    <location>
        <begin position="1"/>
        <end position="68"/>
    </location>
</feature>
<dbReference type="EMBL" id="BAED01000058">
    <property type="protein sequence ID" value="GAB06654.1"/>
    <property type="molecule type" value="Genomic_DNA"/>
</dbReference>
<proteinExistence type="predicted"/>
<evidence type="ECO:0000259" key="2">
    <source>
        <dbReference type="SMART" id="SM00327"/>
    </source>
</evidence>
<protein>
    <recommendedName>
        <fullName evidence="2">VWFA domain-containing protein</fullName>
    </recommendedName>
</protein>
<name>G7GSS9_9ACTN</name>
<dbReference type="InterPro" id="IPR036465">
    <property type="entry name" value="vWFA_dom_sf"/>
</dbReference>
<dbReference type="InterPro" id="IPR002035">
    <property type="entry name" value="VWF_A"/>
</dbReference>
<dbReference type="eggNOG" id="COG2304">
    <property type="taxonomic scope" value="Bacteria"/>
</dbReference>
<accession>G7GSS9</accession>
<organism evidence="3 4">
    <name type="scientific">Gordonia amarae NBRC 15530</name>
    <dbReference type="NCBI Taxonomy" id="1075090"/>
    <lineage>
        <taxon>Bacteria</taxon>
        <taxon>Bacillati</taxon>
        <taxon>Actinomycetota</taxon>
        <taxon>Actinomycetes</taxon>
        <taxon>Mycobacteriales</taxon>
        <taxon>Gordoniaceae</taxon>
        <taxon>Gordonia</taxon>
    </lineage>
</organism>
<evidence type="ECO:0000313" key="4">
    <source>
        <dbReference type="Proteomes" id="UP000006023"/>
    </source>
</evidence>
<dbReference type="SUPFAM" id="SSF53300">
    <property type="entry name" value="vWA-like"/>
    <property type="match status" value="1"/>
</dbReference>
<gene>
    <name evidence="3" type="ORF">GOAMR_58_00310</name>
</gene>
<dbReference type="STRING" id="1075090.GOAMR_58_00310"/>
<dbReference type="SMART" id="SM00327">
    <property type="entry name" value="VWA"/>
    <property type="match status" value="1"/>
</dbReference>
<dbReference type="RefSeq" id="WP_005190100.1">
    <property type="nucleotide sequence ID" value="NZ_BAED01000058.1"/>
</dbReference>
<dbReference type="CDD" id="cd00198">
    <property type="entry name" value="vWFA"/>
    <property type="match status" value="1"/>
</dbReference>